<dbReference type="PANTHER" id="PTHR30189">
    <property type="entry name" value="LPS-ASSEMBLY PROTEIN"/>
    <property type="match status" value="1"/>
</dbReference>
<reference evidence="4" key="1">
    <citation type="submission" date="2017-04" db="EMBL/GenBank/DDBJ databases">
        <authorList>
            <person name="Varghese N."/>
            <person name="Submissions S."/>
        </authorList>
    </citation>
    <scope>NUCLEOTIDE SEQUENCE [LARGE SCALE GENOMIC DNA]</scope>
    <source>
        <strain evidence="4">RKEM611</strain>
    </source>
</reference>
<accession>A0A1Y6BP90</accession>
<dbReference type="InterPro" id="IPR045659">
    <property type="entry name" value="LptD_2"/>
</dbReference>
<dbReference type="InterPro" id="IPR050218">
    <property type="entry name" value="LptD"/>
</dbReference>
<gene>
    <name evidence="3" type="ORF">SAMN06296036_107170</name>
</gene>
<protein>
    <recommendedName>
        <fullName evidence="2">LPS-assembly protein LptD central domain-containing protein</fullName>
    </recommendedName>
</protein>
<evidence type="ECO:0000313" key="3">
    <source>
        <dbReference type="EMBL" id="SMF22189.1"/>
    </source>
</evidence>
<name>A0A1Y6BP90_9BACT</name>
<dbReference type="OrthoDB" id="9760225at2"/>
<keyword evidence="1" id="KW-0175">Coiled coil</keyword>
<organism evidence="3 4">
    <name type="scientific">Pseudobacteriovorax antillogorgiicola</name>
    <dbReference type="NCBI Taxonomy" id="1513793"/>
    <lineage>
        <taxon>Bacteria</taxon>
        <taxon>Pseudomonadati</taxon>
        <taxon>Bdellovibrionota</taxon>
        <taxon>Oligoflexia</taxon>
        <taxon>Oligoflexales</taxon>
        <taxon>Pseudobacteriovoracaceae</taxon>
        <taxon>Pseudobacteriovorax</taxon>
    </lineage>
</organism>
<dbReference type="Proteomes" id="UP000192907">
    <property type="component" value="Unassembled WGS sequence"/>
</dbReference>
<evidence type="ECO:0000256" key="1">
    <source>
        <dbReference type="SAM" id="Coils"/>
    </source>
</evidence>
<evidence type="ECO:0000313" key="4">
    <source>
        <dbReference type="Proteomes" id="UP000192907"/>
    </source>
</evidence>
<feature type="coiled-coil region" evidence="1">
    <location>
        <begin position="853"/>
        <end position="880"/>
    </location>
</feature>
<dbReference type="Pfam" id="PF19838">
    <property type="entry name" value="LptD_2"/>
    <property type="match status" value="1"/>
</dbReference>
<dbReference type="PANTHER" id="PTHR30189:SF1">
    <property type="entry name" value="LPS-ASSEMBLY PROTEIN LPTD"/>
    <property type="match status" value="1"/>
</dbReference>
<proteinExistence type="predicted"/>
<keyword evidence="4" id="KW-1185">Reference proteome</keyword>
<dbReference type="STRING" id="1513793.SAMN06296036_107170"/>
<dbReference type="AlphaFoldDB" id="A0A1Y6BP90"/>
<feature type="domain" description="LPS-assembly protein LptD central" evidence="2">
    <location>
        <begin position="316"/>
        <end position="398"/>
    </location>
</feature>
<dbReference type="GO" id="GO:1990351">
    <property type="term" value="C:transporter complex"/>
    <property type="evidence" value="ECO:0007669"/>
    <property type="project" value="TreeGrafter"/>
</dbReference>
<sequence length="1061" mass="121563">MIKFCWVLGLTLSLLTDRSLIGQEQNFDLGEAALLDLRDRKTFDDDEFDQLGLRMGDRFLYDAQTIGFDKDGKRYIFQGDVVLIGGASIITADTIEIDYSKKELQARGHVIMLSRNQVFTGTKITMYWETSDFIIDDSVMVVNDGARAKQVIEQVLGVSPEESDFVAAKAQYLTSIESDKLELRQRVIETIQDEDDLSQEIVDDYALLLERQILAQANMNPSLAKKGEKKRRSYLKRRKYWEESRENEEGRELPQKYYLKITGRTIERKNDNDYFADDAIVTPCKCEDDETPAWGFRADHIEAQEEGYVDLYHPVLTIKGVPLLYIPFLKVPFKTQRQSGFLMPGFQTGDQKNGFVYTQPVYFNLGDDKDSTVTFDLYQKRGTRLGVEARYEIKEYSGFELNMETIRDRAWLQQTALREELLSYHRQNLSDIDNIENIANYGNACDTSTPDGIDTCLELVEDNLAAPSNTWRGKQEWNGRLFLSPELSLVSRGSLVSDHRYVEDLYLPEDYVAAFSTRAQANAFSTAKARLNYNHSDFFLGLGTSYGDNVLLENQFKGFQIPAHFKLNTRLFSINPQQYLGIPIYVDLEAESFLIDDNQGSLTNQDRDLETLGNGTWQRANLGLISPIVREGIVRVDHFSDLELRRITHEGLEQDSSTIESWRSGLTVNLPIDGMGPLPSIFQNDDEQTKYLHHIMNWSMTYSARPVVTRRGLYGSEDTNGTPLVYFASDRDFLTTDGRDVSSEDTMIPHQRVTLATTHRWKTFDRGWQVIPGKIPEVEENKEKIESLHEQAKRELLFSLDRRIGKDERIFKENDDGSIDWYINRYKLQDSNSIEPVNFSASMTFDFEQERLRQDQIQENKDLEQQASVASDELAEELRAQKVPYYSLPESWSGPYFSLGLNWAGYNLTTSVNYNIYKRTSTSTRFDLSLPPFWKTSLGLSYIFEKSPELEPTTGDLLFKQTKTTTMGISTGLIPYISTGINLVQRQVEGNDSQYGTSVNLSYTDDSGCWGLRFVREKDLNVDEANANYILQLSVIFLGNSRSGDLSPALEREIPRFTFTR</sequence>
<dbReference type="GO" id="GO:0009279">
    <property type="term" value="C:cell outer membrane"/>
    <property type="evidence" value="ECO:0007669"/>
    <property type="project" value="TreeGrafter"/>
</dbReference>
<dbReference type="Gene3D" id="2.60.450.10">
    <property type="entry name" value="Lipopolysaccharide (LPS) transport protein A like domain"/>
    <property type="match status" value="1"/>
</dbReference>
<dbReference type="EMBL" id="FWZT01000007">
    <property type="protein sequence ID" value="SMF22189.1"/>
    <property type="molecule type" value="Genomic_DNA"/>
</dbReference>
<evidence type="ECO:0000259" key="2">
    <source>
        <dbReference type="Pfam" id="PF19838"/>
    </source>
</evidence>